<dbReference type="InterPro" id="IPR004155">
    <property type="entry name" value="PBS_lyase_HEAT"/>
</dbReference>
<dbReference type="InterPro" id="IPR016187">
    <property type="entry name" value="CTDL_fold"/>
</dbReference>
<reference evidence="3" key="1">
    <citation type="submission" date="2019-11" db="EMBL/GenBank/DDBJ databases">
        <title>Microbial mats filling the niche in hypersaline microbial mats.</title>
        <authorList>
            <person name="Wong H.L."/>
            <person name="Macleod F.I."/>
            <person name="White R.A. III"/>
            <person name="Burns B.P."/>
        </authorList>
    </citation>
    <scope>NUCLEOTIDE SEQUENCE</scope>
    <source>
        <strain evidence="3">Rbin_158</strain>
    </source>
</reference>
<dbReference type="PANTHER" id="PTHR23150">
    <property type="entry name" value="SULFATASE MODIFYING FACTOR 1, 2"/>
    <property type="match status" value="1"/>
</dbReference>
<dbReference type="EMBL" id="WJJP01000189">
    <property type="protein sequence ID" value="MBD3324124.1"/>
    <property type="molecule type" value="Genomic_DNA"/>
</dbReference>
<dbReference type="Pfam" id="PF03781">
    <property type="entry name" value="FGE-sulfatase"/>
    <property type="match status" value="1"/>
</dbReference>
<comment type="caution">
    <text evidence="3">The sequence shown here is derived from an EMBL/GenBank/DDBJ whole genome shotgun (WGS) entry which is preliminary data.</text>
</comment>
<dbReference type="Proteomes" id="UP000649604">
    <property type="component" value="Unassembled WGS sequence"/>
</dbReference>
<dbReference type="SUPFAM" id="SSF48371">
    <property type="entry name" value="ARM repeat"/>
    <property type="match status" value="1"/>
</dbReference>
<dbReference type="InterPro" id="IPR051043">
    <property type="entry name" value="Sulfatase_Mod_Factor_Kinase"/>
</dbReference>
<evidence type="ECO:0000313" key="3">
    <source>
        <dbReference type="EMBL" id="MBD3324124.1"/>
    </source>
</evidence>
<accession>A0A9D5JU34</accession>
<dbReference type="GO" id="GO:0120147">
    <property type="term" value="F:formylglycine-generating oxidase activity"/>
    <property type="evidence" value="ECO:0007669"/>
    <property type="project" value="TreeGrafter"/>
</dbReference>
<organism evidence="3 4">
    <name type="scientific">candidate division KSB3 bacterium</name>
    <dbReference type="NCBI Taxonomy" id="2044937"/>
    <lineage>
        <taxon>Bacteria</taxon>
        <taxon>candidate division KSB3</taxon>
    </lineage>
</organism>
<evidence type="ECO:0000259" key="2">
    <source>
        <dbReference type="Pfam" id="PF03781"/>
    </source>
</evidence>
<evidence type="ECO:0000256" key="1">
    <source>
        <dbReference type="SAM" id="MobiDB-lite"/>
    </source>
</evidence>
<evidence type="ECO:0000313" key="4">
    <source>
        <dbReference type="Proteomes" id="UP000649604"/>
    </source>
</evidence>
<name>A0A9D5JU34_9BACT</name>
<dbReference type="InterPro" id="IPR042095">
    <property type="entry name" value="SUMF_sf"/>
</dbReference>
<dbReference type="InterPro" id="IPR005532">
    <property type="entry name" value="SUMF_dom"/>
</dbReference>
<sequence length="637" mass="70981">MRNQRGTCTLERGNTVRFDVELIATGHNPKRVESVLRRIKGLAASPTEIIEACPCRIATNISKGVSKKLKQHLEQTGAEVLIRRHEPVSVSIPAEPAAASSGETANRVRFSSAAPPVHARRHDHSPATAPEAHEAPTGNPDVISDESPAATPSSPPKITLKRSMREVLTALEDRDWTVREGALQELGAIPSDGVVGHIVKGLKDDVWQVRYTALQMLGKVGTGTIIKEIARCVEDDVWHVRLQAIETLRQLKSNKAVKPLLPALHDEHWQVRRRAVQVLGELQSTRALNGIIACLQDDVWQVRECAARALARMKSERAVKALTHGLSDPNWQVRSMAVAALREIGSERSIEALIDVLHDEEWMVHWQAAYALGKIGTIDILPVLARMERDTNSFLNESARKLLRSLDVLTEPTKASRPRAVYRSANPYANMCYIPAGEFIMGTDVGAENARPAHEVFLEGFFIDTYEVTNAHYKQFDPSHTYPAEQGRYPVVNVTWEEARAYAEWIGKRLPTEAEWEKASRGAEGRVYPWGSDFDSQRCNTQESGHRTLTPVDSYQNGQSVFGVWDLVGNVLEWTADRYTPYPLSQYDSPDFGEDFIVLRGGSWIHAKQQATCASRLYAPAGNRSNFIGFRCVKDLE</sequence>
<protein>
    <submittedName>
        <fullName evidence="3">SUMF1/EgtB/PvdO family nonheme iron enzyme</fullName>
    </submittedName>
</protein>
<dbReference type="InterPro" id="IPR016024">
    <property type="entry name" value="ARM-type_fold"/>
</dbReference>
<proteinExistence type="predicted"/>
<dbReference type="SUPFAM" id="SSF56436">
    <property type="entry name" value="C-type lectin-like"/>
    <property type="match status" value="1"/>
</dbReference>
<dbReference type="Pfam" id="PF13646">
    <property type="entry name" value="HEAT_2"/>
    <property type="match status" value="1"/>
</dbReference>
<feature type="domain" description="Sulfatase-modifying factor enzyme-like" evidence="2">
    <location>
        <begin position="429"/>
        <end position="634"/>
    </location>
</feature>
<dbReference type="AlphaFoldDB" id="A0A9D5JU34"/>
<dbReference type="SMART" id="SM00567">
    <property type="entry name" value="EZ_HEAT"/>
    <property type="match status" value="7"/>
</dbReference>
<dbReference type="Gene3D" id="1.25.10.10">
    <property type="entry name" value="Leucine-rich Repeat Variant"/>
    <property type="match status" value="2"/>
</dbReference>
<feature type="region of interest" description="Disordered" evidence="1">
    <location>
        <begin position="93"/>
        <end position="159"/>
    </location>
</feature>
<dbReference type="Pfam" id="PF03130">
    <property type="entry name" value="HEAT_PBS"/>
    <property type="match status" value="1"/>
</dbReference>
<gene>
    <name evidence="3" type="ORF">GF339_06040</name>
</gene>
<dbReference type="Gene3D" id="3.90.1580.10">
    <property type="entry name" value="paralog of FGE (formylglycine-generating enzyme)"/>
    <property type="match status" value="1"/>
</dbReference>
<dbReference type="PANTHER" id="PTHR23150:SF19">
    <property type="entry name" value="FORMYLGLYCINE-GENERATING ENZYME"/>
    <property type="match status" value="1"/>
</dbReference>
<dbReference type="InterPro" id="IPR011989">
    <property type="entry name" value="ARM-like"/>
</dbReference>